<keyword evidence="4" id="KW-1185">Reference proteome</keyword>
<accession>A0ABV2V9D7</accession>
<dbReference type="InterPro" id="IPR052016">
    <property type="entry name" value="Bact_Sigma-Reg"/>
</dbReference>
<sequence>MDEHRATSPTTRGVAIAEADAKGLITVWSDAARGLLGFQTRDVLGRPATELLAEPLPPDALHSLAESDGWTGTVTVRHQDGHHVEVRLGAYPLPNSDNADRWFLTATELEPTARLQKWALEQFPVPVALFDQDGIVVSANSAMERVTGSPLRQLRGRRVGESVAGLRRLPGFEGLGDAWQRVRRTGETVLYEAWLQPHGEPREHAWLVSLSPLKDGADRVRGMCLAAMDSTDQLRARRRLSVLNESSVRIGSTLDVTRTAEELTEVCTEHFADFALVDLLDSALAGDERAPPPPTAPVFRRTACCSVLEGCPEVTIPVGALHGYREGSPQGRVLTDGRGMFHAVDDAGRRWWAADSPDSVRSIDVHGIHALLVVPLRARGVTLGLAILGRHRTPEPFDDDDLLLAKELAARAAVCVDNARRYTQERETALALQRSLLPQSTPRQAAVEVASRYWPTSSRAGLGGDWFDVIPLSGARVALVVGDVVGHGVQASATMGRLRTAVRTLADVDLAPDELLTHLDDIVLRLDSERAPDAAGEPQSPGEVGATCLYVVYDPVSRRCTAARAGHPVPAMVTPYGEVSFLDLPSGPPLGLGGLPFETADFDLPEGSVLALYTDGLVHAPDRDLDDGLALLRGALGGPRRPLEEMCDGILHNLPDQPTDDVALLVVRTRALEAGQVASWEVAAEPSSVARARALACEQLAAWHLEDLEFVTELVVSELVTNAIRYGGSPIRLRLIRDTALICEVSDSSSTAPHMRRARVFDEGGRGLLLVAQLTQRWGSRPARTGKTIWAEQALPTRPAGHGP</sequence>
<evidence type="ECO:0000313" key="4">
    <source>
        <dbReference type="Proteomes" id="UP001550210"/>
    </source>
</evidence>
<evidence type="ECO:0000259" key="2">
    <source>
        <dbReference type="PROSITE" id="PS50112"/>
    </source>
</evidence>
<dbReference type="SUPFAM" id="SSF55781">
    <property type="entry name" value="GAF domain-like"/>
    <property type="match status" value="1"/>
</dbReference>
<dbReference type="Gene3D" id="3.30.450.20">
    <property type="entry name" value="PAS domain"/>
    <property type="match status" value="2"/>
</dbReference>
<organism evidence="3 4">
    <name type="scientific">Streptomyces ossamyceticus</name>
    <dbReference type="NCBI Taxonomy" id="249581"/>
    <lineage>
        <taxon>Bacteria</taxon>
        <taxon>Bacillati</taxon>
        <taxon>Actinomycetota</taxon>
        <taxon>Actinomycetes</taxon>
        <taxon>Kitasatosporales</taxon>
        <taxon>Streptomycetaceae</taxon>
        <taxon>Streptomyces</taxon>
    </lineage>
</organism>
<dbReference type="SUPFAM" id="SSF81606">
    <property type="entry name" value="PP2C-like"/>
    <property type="match status" value="1"/>
</dbReference>
<evidence type="ECO:0000313" key="3">
    <source>
        <dbReference type="EMBL" id="MET9850437.1"/>
    </source>
</evidence>
<dbReference type="Gene3D" id="3.60.40.10">
    <property type="entry name" value="PPM-type phosphatase domain"/>
    <property type="match status" value="1"/>
</dbReference>
<keyword evidence="1" id="KW-0378">Hydrolase</keyword>
<dbReference type="InterPro" id="IPR000014">
    <property type="entry name" value="PAS"/>
</dbReference>
<dbReference type="Pfam" id="PF07228">
    <property type="entry name" value="SpoIIE"/>
    <property type="match status" value="1"/>
</dbReference>
<dbReference type="PANTHER" id="PTHR43156:SF2">
    <property type="entry name" value="STAGE II SPORULATION PROTEIN E"/>
    <property type="match status" value="1"/>
</dbReference>
<dbReference type="InterPro" id="IPR001932">
    <property type="entry name" value="PPM-type_phosphatase-like_dom"/>
</dbReference>
<dbReference type="RefSeq" id="WP_355403609.1">
    <property type="nucleotide sequence ID" value="NZ_JBEXPZ010000073.1"/>
</dbReference>
<name>A0ABV2V9D7_9ACTN</name>
<feature type="domain" description="PAS" evidence="2">
    <location>
        <begin position="119"/>
        <end position="157"/>
    </location>
</feature>
<protein>
    <submittedName>
        <fullName evidence="3">SpoIIE family protein phosphatase</fullName>
    </submittedName>
</protein>
<dbReference type="InterPro" id="IPR036890">
    <property type="entry name" value="HATPase_C_sf"/>
</dbReference>
<dbReference type="InterPro" id="IPR036457">
    <property type="entry name" value="PPM-type-like_dom_sf"/>
</dbReference>
<dbReference type="Pfam" id="PF13426">
    <property type="entry name" value="PAS_9"/>
    <property type="match status" value="1"/>
</dbReference>
<dbReference type="CDD" id="cd00130">
    <property type="entry name" value="PAS"/>
    <property type="match status" value="2"/>
</dbReference>
<proteinExistence type="predicted"/>
<dbReference type="Gene3D" id="3.30.565.10">
    <property type="entry name" value="Histidine kinase-like ATPase, C-terminal domain"/>
    <property type="match status" value="1"/>
</dbReference>
<dbReference type="InterPro" id="IPR029016">
    <property type="entry name" value="GAF-like_dom_sf"/>
</dbReference>
<dbReference type="InterPro" id="IPR013656">
    <property type="entry name" value="PAS_4"/>
</dbReference>
<gene>
    <name evidence="3" type="ORF">ABZZ21_39025</name>
</gene>
<dbReference type="SMART" id="SM00065">
    <property type="entry name" value="GAF"/>
    <property type="match status" value="1"/>
</dbReference>
<dbReference type="Gene3D" id="3.30.450.40">
    <property type="match status" value="1"/>
</dbReference>
<evidence type="ECO:0000256" key="1">
    <source>
        <dbReference type="ARBA" id="ARBA00022801"/>
    </source>
</evidence>
<dbReference type="EMBL" id="JBEXPZ010000073">
    <property type="protein sequence ID" value="MET9850437.1"/>
    <property type="molecule type" value="Genomic_DNA"/>
</dbReference>
<dbReference type="PROSITE" id="PS50112">
    <property type="entry name" value="PAS"/>
    <property type="match status" value="2"/>
</dbReference>
<reference evidence="3 4" key="1">
    <citation type="submission" date="2024-06" db="EMBL/GenBank/DDBJ databases">
        <title>The Natural Products Discovery Center: Release of the First 8490 Sequenced Strains for Exploring Actinobacteria Biosynthetic Diversity.</title>
        <authorList>
            <person name="Kalkreuter E."/>
            <person name="Kautsar S.A."/>
            <person name="Yang D."/>
            <person name="Bader C.D."/>
            <person name="Teijaro C.N."/>
            <person name="Fluegel L."/>
            <person name="Davis C.M."/>
            <person name="Simpson J.R."/>
            <person name="Lauterbach L."/>
            <person name="Steele A.D."/>
            <person name="Gui C."/>
            <person name="Meng S."/>
            <person name="Li G."/>
            <person name="Viehrig K."/>
            <person name="Ye F."/>
            <person name="Su P."/>
            <person name="Kiefer A.F."/>
            <person name="Nichols A."/>
            <person name="Cepeda A.J."/>
            <person name="Yan W."/>
            <person name="Fan B."/>
            <person name="Jiang Y."/>
            <person name="Adhikari A."/>
            <person name="Zheng C.-J."/>
            <person name="Schuster L."/>
            <person name="Cowan T.M."/>
            <person name="Smanski M.J."/>
            <person name="Chevrette M.G."/>
            <person name="De Carvalho L.P.S."/>
            <person name="Shen B."/>
        </authorList>
    </citation>
    <scope>NUCLEOTIDE SEQUENCE [LARGE SCALE GENOMIC DNA]</scope>
    <source>
        <strain evidence="3 4">NPDC006434</strain>
    </source>
</reference>
<dbReference type="InterPro" id="IPR003594">
    <property type="entry name" value="HATPase_dom"/>
</dbReference>
<dbReference type="SUPFAM" id="SSF55785">
    <property type="entry name" value="PYP-like sensor domain (PAS domain)"/>
    <property type="match status" value="2"/>
</dbReference>
<dbReference type="PANTHER" id="PTHR43156">
    <property type="entry name" value="STAGE II SPORULATION PROTEIN E-RELATED"/>
    <property type="match status" value="1"/>
</dbReference>
<feature type="domain" description="PAS" evidence="2">
    <location>
        <begin position="20"/>
        <end position="59"/>
    </location>
</feature>
<dbReference type="Pfam" id="PF01590">
    <property type="entry name" value="GAF"/>
    <property type="match status" value="1"/>
</dbReference>
<dbReference type="Pfam" id="PF08448">
    <property type="entry name" value="PAS_4"/>
    <property type="match status" value="1"/>
</dbReference>
<dbReference type="Pfam" id="PF13581">
    <property type="entry name" value="HATPase_c_2"/>
    <property type="match status" value="1"/>
</dbReference>
<dbReference type="Proteomes" id="UP001550210">
    <property type="component" value="Unassembled WGS sequence"/>
</dbReference>
<dbReference type="SUPFAM" id="SSF55874">
    <property type="entry name" value="ATPase domain of HSP90 chaperone/DNA topoisomerase II/histidine kinase"/>
    <property type="match status" value="1"/>
</dbReference>
<dbReference type="CDD" id="cd16936">
    <property type="entry name" value="HATPase_RsbW-like"/>
    <property type="match status" value="1"/>
</dbReference>
<dbReference type="SMART" id="SM00331">
    <property type="entry name" value="PP2C_SIG"/>
    <property type="match status" value="1"/>
</dbReference>
<dbReference type="InterPro" id="IPR035965">
    <property type="entry name" value="PAS-like_dom_sf"/>
</dbReference>
<comment type="caution">
    <text evidence="3">The sequence shown here is derived from an EMBL/GenBank/DDBJ whole genome shotgun (WGS) entry which is preliminary data.</text>
</comment>
<dbReference type="InterPro" id="IPR003018">
    <property type="entry name" value="GAF"/>
</dbReference>
<dbReference type="SMART" id="SM00091">
    <property type="entry name" value="PAS"/>
    <property type="match status" value="2"/>
</dbReference>